<keyword evidence="2" id="KW-1185">Reference proteome</keyword>
<sequence>MGGESRRVEAIDTPLRPAGLLGVPLFHLNVSLGGTDAPHALARALKPATAGERMPPGTPAQPFVDALADLVKAQVG</sequence>
<protein>
    <submittedName>
        <fullName evidence="1">Uncharacterized protein</fullName>
    </submittedName>
</protein>
<gene>
    <name evidence="1" type="ORF">GCM10018980_71240</name>
</gene>
<dbReference type="RefSeq" id="WP_189986204.1">
    <property type="nucleotide sequence ID" value="NZ_BNBF01000035.1"/>
</dbReference>
<evidence type="ECO:0000313" key="2">
    <source>
        <dbReference type="Proteomes" id="UP000619355"/>
    </source>
</evidence>
<proteinExistence type="predicted"/>
<name>A0A919KFX4_9ACTN</name>
<reference evidence="2" key="1">
    <citation type="journal article" date="2019" name="Int. J. Syst. Evol. Microbiol.">
        <title>The Global Catalogue of Microorganisms (GCM) 10K type strain sequencing project: providing services to taxonomists for standard genome sequencing and annotation.</title>
        <authorList>
            <consortium name="The Broad Institute Genomics Platform"/>
            <consortium name="The Broad Institute Genome Sequencing Center for Infectious Disease"/>
            <person name="Wu L."/>
            <person name="Ma J."/>
        </authorList>
    </citation>
    <scope>NUCLEOTIDE SEQUENCE [LARGE SCALE GENOMIC DNA]</scope>
    <source>
        <strain evidence="2">JCM 4253</strain>
    </source>
</reference>
<organism evidence="1 2">
    <name type="scientific">Streptomyces capoamus</name>
    <dbReference type="NCBI Taxonomy" id="68183"/>
    <lineage>
        <taxon>Bacteria</taxon>
        <taxon>Bacillati</taxon>
        <taxon>Actinomycetota</taxon>
        <taxon>Actinomycetes</taxon>
        <taxon>Kitasatosporales</taxon>
        <taxon>Streptomycetaceae</taxon>
        <taxon>Streptomyces</taxon>
    </lineage>
</organism>
<accession>A0A919KFX4</accession>
<dbReference type="Proteomes" id="UP000619355">
    <property type="component" value="Unassembled WGS sequence"/>
</dbReference>
<evidence type="ECO:0000313" key="1">
    <source>
        <dbReference type="EMBL" id="GHG74386.1"/>
    </source>
</evidence>
<dbReference type="AlphaFoldDB" id="A0A919KFX4"/>
<dbReference type="EMBL" id="BNBF01000035">
    <property type="protein sequence ID" value="GHG74386.1"/>
    <property type="molecule type" value="Genomic_DNA"/>
</dbReference>
<comment type="caution">
    <text evidence="1">The sequence shown here is derived from an EMBL/GenBank/DDBJ whole genome shotgun (WGS) entry which is preliminary data.</text>
</comment>